<dbReference type="SUPFAM" id="SSF48452">
    <property type="entry name" value="TPR-like"/>
    <property type="match status" value="1"/>
</dbReference>
<name>A0A0E9Q0G6_ANGAN</name>
<proteinExistence type="predicted"/>
<dbReference type="EMBL" id="GBXM01098772">
    <property type="protein sequence ID" value="JAH09805.1"/>
    <property type="molecule type" value="Transcribed_RNA"/>
</dbReference>
<accession>A0A0E9Q0G6</accession>
<sequence>MNRAFVYLSQNNYAEAHASFPDVLKIDPKNLRQTTTRRCACCTWAG</sequence>
<dbReference type="AlphaFoldDB" id="A0A0E9Q0G6"/>
<protein>
    <submittedName>
        <fullName evidence="1">Uncharacterized protein</fullName>
    </submittedName>
</protein>
<dbReference type="InterPro" id="IPR011990">
    <property type="entry name" value="TPR-like_helical_dom_sf"/>
</dbReference>
<evidence type="ECO:0000313" key="1">
    <source>
        <dbReference type="EMBL" id="JAH09805.1"/>
    </source>
</evidence>
<reference evidence="1" key="2">
    <citation type="journal article" date="2015" name="Fish Shellfish Immunol.">
        <title>Early steps in the European eel (Anguilla anguilla)-Vibrio vulnificus interaction in the gills: Role of the RtxA13 toxin.</title>
        <authorList>
            <person name="Callol A."/>
            <person name="Pajuelo D."/>
            <person name="Ebbesson L."/>
            <person name="Teles M."/>
            <person name="MacKenzie S."/>
            <person name="Amaro C."/>
        </authorList>
    </citation>
    <scope>NUCLEOTIDE SEQUENCE</scope>
</reference>
<reference evidence="1" key="1">
    <citation type="submission" date="2014-11" db="EMBL/GenBank/DDBJ databases">
        <authorList>
            <person name="Amaro Gonzalez C."/>
        </authorList>
    </citation>
    <scope>NUCLEOTIDE SEQUENCE</scope>
</reference>
<organism evidence="1">
    <name type="scientific">Anguilla anguilla</name>
    <name type="common">European freshwater eel</name>
    <name type="synonym">Muraena anguilla</name>
    <dbReference type="NCBI Taxonomy" id="7936"/>
    <lineage>
        <taxon>Eukaryota</taxon>
        <taxon>Metazoa</taxon>
        <taxon>Chordata</taxon>
        <taxon>Craniata</taxon>
        <taxon>Vertebrata</taxon>
        <taxon>Euteleostomi</taxon>
        <taxon>Actinopterygii</taxon>
        <taxon>Neopterygii</taxon>
        <taxon>Teleostei</taxon>
        <taxon>Anguilliformes</taxon>
        <taxon>Anguillidae</taxon>
        <taxon>Anguilla</taxon>
    </lineage>
</organism>